<dbReference type="InterPro" id="IPR006521">
    <property type="entry name" value="Tail_protein_I"/>
</dbReference>
<accession>C7QK19</accession>
<dbReference type="NCBIfam" id="TIGR02242">
    <property type="entry name" value="tail_TIGR02242"/>
    <property type="match status" value="1"/>
</dbReference>
<dbReference type="Pfam" id="PF09684">
    <property type="entry name" value="Tail_P2_I"/>
    <property type="match status" value="1"/>
</dbReference>
<dbReference type="AlphaFoldDB" id="C7QK19"/>
<gene>
    <name evidence="1" type="ordered locus">Caci_4393</name>
</gene>
<dbReference type="STRING" id="479433.Caci_4393"/>
<reference evidence="1 2" key="1">
    <citation type="journal article" date="2009" name="Stand. Genomic Sci.">
        <title>Complete genome sequence of Catenulispora acidiphila type strain (ID 139908).</title>
        <authorList>
            <person name="Copeland A."/>
            <person name="Lapidus A."/>
            <person name="Glavina Del Rio T."/>
            <person name="Nolan M."/>
            <person name="Lucas S."/>
            <person name="Chen F."/>
            <person name="Tice H."/>
            <person name="Cheng J.F."/>
            <person name="Bruce D."/>
            <person name="Goodwin L."/>
            <person name="Pitluck S."/>
            <person name="Mikhailova N."/>
            <person name="Pati A."/>
            <person name="Ivanova N."/>
            <person name="Mavromatis K."/>
            <person name="Chen A."/>
            <person name="Palaniappan K."/>
            <person name="Chain P."/>
            <person name="Land M."/>
            <person name="Hauser L."/>
            <person name="Chang Y.J."/>
            <person name="Jeffries C.D."/>
            <person name="Chertkov O."/>
            <person name="Brettin T."/>
            <person name="Detter J.C."/>
            <person name="Han C."/>
            <person name="Ali Z."/>
            <person name="Tindall B.J."/>
            <person name="Goker M."/>
            <person name="Bristow J."/>
            <person name="Eisen J.A."/>
            <person name="Markowitz V."/>
            <person name="Hugenholtz P."/>
            <person name="Kyrpides N.C."/>
            <person name="Klenk H.P."/>
        </authorList>
    </citation>
    <scope>NUCLEOTIDE SEQUENCE [LARGE SCALE GENOMIC DNA]</scope>
    <source>
        <strain evidence="2">DSM 44928 / JCM 14897 / NBRC 102108 / NRRL B-24433 / ID139908</strain>
    </source>
</reference>
<keyword evidence="2" id="KW-1185">Reference proteome</keyword>
<protein>
    <submittedName>
        <fullName evidence="1">Phage tail protein</fullName>
    </submittedName>
</protein>
<sequence>MRGAADGLGSPFPLGEQLPSVYADDDFAQRFVGGLDDLFAPMFSVLDNLSAYLRPELAPPDFVSWLGGWVGAELSGDESDPDLRAAVSGAAGLHRYRGTVHGLAEAVRLGFGIEPTIVESGGMSWSARPLGPLPGEPEPALQVRLTKAQASSVDLARLQALVAAVRPAHVPYSVVVEES</sequence>
<dbReference type="EMBL" id="CP001700">
    <property type="protein sequence ID" value="ACU73257.1"/>
    <property type="molecule type" value="Genomic_DNA"/>
</dbReference>
<dbReference type="Proteomes" id="UP000000851">
    <property type="component" value="Chromosome"/>
</dbReference>
<dbReference type="RefSeq" id="WP_015792986.1">
    <property type="nucleotide sequence ID" value="NC_013131.1"/>
</dbReference>
<dbReference type="InterPro" id="IPR011748">
    <property type="entry name" value="Unchr_phage_tail-like"/>
</dbReference>
<name>C7QK19_CATAD</name>
<evidence type="ECO:0000313" key="2">
    <source>
        <dbReference type="Proteomes" id="UP000000851"/>
    </source>
</evidence>
<proteinExistence type="predicted"/>
<dbReference type="OrthoDB" id="370073at2"/>
<evidence type="ECO:0000313" key="1">
    <source>
        <dbReference type="EMBL" id="ACU73257.1"/>
    </source>
</evidence>
<dbReference type="KEGG" id="cai:Caci_4393"/>
<dbReference type="eggNOG" id="COG4385">
    <property type="taxonomic scope" value="Bacteria"/>
</dbReference>
<dbReference type="InParanoid" id="C7QK19"/>
<dbReference type="HOGENOM" id="CLU_1501944_0_0_11"/>
<organism evidence="1 2">
    <name type="scientific">Catenulispora acidiphila (strain DSM 44928 / JCM 14897 / NBRC 102108 / NRRL B-24433 / ID139908)</name>
    <dbReference type="NCBI Taxonomy" id="479433"/>
    <lineage>
        <taxon>Bacteria</taxon>
        <taxon>Bacillati</taxon>
        <taxon>Actinomycetota</taxon>
        <taxon>Actinomycetes</taxon>
        <taxon>Catenulisporales</taxon>
        <taxon>Catenulisporaceae</taxon>
        <taxon>Catenulispora</taxon>
    </lineage>
</organism>